<protein>
    <recommendedName>
        <fullName evidence="8">Ribonuclease Z</fullName>
        <shortName evidence="8">RNase Z</shortName>
        <ecNumber evidence="8">3.1.26.11</ecNumber>
    </recommendedName>
    <alternativeName>
        <fullName evidence="8">tRNA 3 endonuclease</fullName>
    </alternativeName>
    <alternativeName>
        <fullName evidence="8">tRNase Z</fullName>
    </alternativeName>
</protein>
<keyword evidence="5 8" id="KW-0255">Endonuclease</keyword>
<dbReference type="PANTHER" id="PTHR46018:SF2">
    <property type="entry name" value="ZINC PHOSPHODIESTERASE ELAC PROTEIN 1"/>
    <property type="match status" value="1"/>
</dbReference>
<evidence type="ECO:0000256" key="5">
    <source>
        <dbReference type="ARBA" id="ARBA00022759"/>
    </source>
</evidence>
<dbReference type="NCBIfam" id="NF000801">
    <property type="entry name" value="PRK00055.1-3"/>
    <property type="match status" value="1"/>
</dbReference>
<dbReference type="Pfam" id="PF12706">
    <property type="entry name" value="Lactamase_B_2"/>
    <property type="match status" value="1"/>
</dbReference>
<comment type="caution">
    <text evidence="10">The sequence shown here is derived from an EMBL/GenBank/DDBJ whole genome shotgun (WGS) entry which is preliminary data.</text>
</comment>
<proteinExistence type="inferred from homology"/>
<sequence length="305" mass="33692">MIDVCLLGTGGMLPLPKRYLTSLLVRVEGQAVLIDCGEATQVSLHMTNFSPVDIGHILFTHYHGDHCSGLPGLLMTMANSGRTDPVHLWGVPGLEKMVKGLTVICEYLPFQLVFHEISAKEKTSFQAIGLDWTSCPVKHRVPCLAYSAYLPRGGRFDPARAKALDIPLPYWSRLQGGEVIEAEGRVYRPENVLGPERRGLRLSYATDCRPSAALVETVRDSDLLIAEGLYGDPAKQADAKSKGHMVYKEAAKLAKDAGVKELWLTHFSPAMMNPKEFLPETRAIFPETHAGFDRKTTTLRFSEDA</sequence>
<comment type="similarity">
    <text evidence="8">Belongs to the RNase Z family.</text>
</comment>
<comment type="subunit">
    <text evidence="1 8">Homodimer.</text>
</comment>
<dbReference type="InterPro" id="IPR001279">
    <property type="entry name" value="Metallo-B-lactamas"/>
</dbReference>
<dbReference type="PANTHER" id="PTHR46018">
    <property type="entry name" value="ZINC PHOSPHODIESTERASE ELAC PROTEIN 1"/>
    <property type="match status" value="1"/>
</dbReference>
<evidence type="ECO:0000256" key="6">
    <source>
        <dbReference type="ARBA" id="ARBA00022801"/>
    </source>
</evidence>
<dbReference type="EC" id="3.1.26.11" evidence="8"/>
<dbReference type="Pfam" id="PF23023">
    <property type="entry name" value="Anti-Pycsar_Apyc1"/>
    <property type="match status" value="1"/>
</dbReference>
<name>A0ABW9GZ69_9FIRM</name>
<evidence type="ECO:0000256" key="2">
    <source>
        <dbReference type="ARBA" id="ARBA00022694"/>
    </source>
</evidence>
<reference evidence="10 11" key="1">
    <citation type="journal article" date="2016" name="Int. J. Syst. Evol. Microbiol.">
        <title>Peptococcus simiae sp. nov., isolated from rhesus macaque faeces and emended description of the genus Peptococcus.</title>
        <authorList>
            <person name="Shkoporov A.N."/>
            <person name="Efimov B.A."/>
            <person name="Kondova I."/>
            <person name="Ouwerling B."/>
            <person name="Chaplin A.V."/>
            <person name="Shcherbakova V.A."/>
            <person name="Langermans J.A.M."/>
        </authorList>
    </citation>
    <scope>NUCLEOTIDE SEQUENCE [LARGE SCALE GENOMIC DNA]</scope>
    <source>
        <strain evidence="10 11">M108</strain>
    </source>
</reference>
<keyword evidence="7 8" id="KW-0862">Zinc</keyword>
<keyword evidence="3 8" id="KW-0540">Nuclease</keyword>
<feature type="binding site" evidence="8">
    <location>
        <position position="266"/>
    </location>
    <ligand>
        <name>Zn(2+)</name>
        <dbReference type="ChEBI" id="CHEBI:29105"/>
        <label>2</label>
        <note>catalytic</note>
    </ligand>
</feature>
<dbReference type="SUPFAM" id="SSF56281">
    <property type="entry name" value="Metallo-hydrolase/oxidoreductase"/>
    <property type="match status" value="1"/>
</dbReference>
<feature type="binding site" evidence="8">
    <location>
        <position position="207"/>
    </location>
    <ligand>
        <name>Zn(2+)</name>
        <dbReference type="ChEBI" id="CHEBI:29105"/>
        <label>1</label>
        <note>catalytic</note>
    </ligand>
</feature>
<evidence type="ECO:0000256" key="7">
    <source>
        <dbReference type="ARBA" id="ARBA00022833"/>
    </source>
</evidence>
<evidence type="ECO:0000256" key="3">
    <source>
        <dbReference type="ARBA" id="ARBA00022722"/>
    </source>
</evidence>
<feature type="binding site" evidence="8">
    <location>
        <position position="139"/>
    </location>
    <ligand>
        <name>Zn(2+)</name>
        <dbReference type="ChEBI" id="CHEBI:29105"/>
        <label>1</label>
        <note>catalytic</note>
    </ligand>
</feature>
<comment type="cofactor">
    <cofactor evidence="8">
        <name>Zn(2+)</name>
        <dbReference type="ChEBI" id="CHEBI:29105"/>
    </cofactor>
    <text evidence="8">Binds 2 Zn(2+) ions.</text>
</comment>
<dbReference type="Gene3D" id="3.60.15.10">
    <property type="entry name" value="Ribonuclease Z/Hydroxyacylglutathione hydrolase-like"/>
    <property type="match status" value="1"/>
</dbReference>
<feature type="binding site" evidence="8">
    <location>
        <position position="66"/>
    </location>
    <ligand>
        <name>Zn(2+)</name>
        <dbReference type="ChEBI" id="CHEBI:29105"/>
        <label>2</label>
        <note>catalytic</note>
    </ligand>
</feature>
<evidence type="ECO:0000256" key="4">
    <source>
        <dbReference type="ARBA" id="ARBA00022723"/>
    </source>
</evidence>
<feature type="binding site" evidence="8">
    <location>
        <position position="65"/>
    </location>
    <ligand>
        <name>Zn(2+)</name>
        <dbReference type="ChEBI" id="CHEBI:29105"/>
        <label>2</label>
        <note>catalytic</note>
    </ligand>
</feature>
<organism evidence="10 11">
    <name type="scientific">Peptococcus simiae</name>
    <dbReference type="NCBI Taxonomy" id="1643805"/>
    <lineage>
        <taxon>Bacteria</taxon>
        <taxon>Bacillati</taxon>
        <taxon>Bacillota</taxon>
        <taxon>Clostridia</taxon>
        <taxon>Eubacteriales</taxon>
        <taxon>Peptococcaceae</taxon>
        <taxon>Peptococcus</taxon>
    </lineage>
</organism>
<evidence type="ECO:0000313" key="10">
    <source>
        <dbReference type="EMBL" id="MFM9413700.1"/>
    </source>
</evidence>
<dbReference type="Proteomes" id="UP001631949">
    <property type="component" value="Unassembled WGS sequence"/>
</dbReference>
<dbReference type="InterPro" id="IPR013471">
    <property type="entry name" value="RNase_Z/BN"/>
</dbReference>
<keyword evidence="6 8" id="KW-0378">Hydrolase</keyword>
<keyword evidence="11" id="KW-1185">Reference proteome</keyword>
<dbReference type="RefSeq" id="WP_408977316.1">
    <property type="nucleotide sequence ID" value="NZ_JBJUVG010000005.1"/>
</dbReference>
<dbReference type="EMBL" id="JBJUVG010000005">
    <property type="protein sequence ID" value="MFM9413700.1"/>
    <property type="molecule type" value="Genomic_DNA"/>
</dbReference>
<accession>A0ABW9GZ69</accession>
<dbReference type="HAMAP" id="MF_01818">
    <property type="entry name" value="RNase_Z_BN"/>
    <property type="match status" value="1"/>
</dbReference>
<feature type="binding site" evidence="8">
    <location>
        <position position="61"/>
    </location>
    <ligand>
        <name>Zn(2+)</name>
        <dbReference type="ChEBI" id="CHEBI:29105"/>
        <label>1</label>
        <note>catalytic</note>
    </ligand>
</feature>
<dbReference type="InterPro" id="IPR036866">
    <property type="entry name" value="RibonucZ/Hydroxyglut_hydro"/>
</dbReference>
<evidence type="ECO:0000313" key="11">
    <source>
        <dbReference type="Proteomes" id="UP001631949"/>
    </source>
</evidence>
<feature type="binding site" evidence="8">
    <location>
        <position position="63"/>
    </location>
    <ligand>
        <name>Zn(2+)</name>
        <dbReference type="ChEBI" id="CHEBI:29105"/>
        <label>1</label>
        <note>catalytic</note>
    </ligand>
</feature>
<evidence type="ECO:0000256" key="8">
    <source>
        <dbReference type="HAMAP-Rule" id="MF_01818"/>
    </source>
</evidence>
<feature type="binding site" evidence="8">
    <location>
        <position position="207"/>
    </location>
    <ligand>
        <name>Zn(2+)</name>
        <dbReference type="ChEBI" id="CHEBI:29105"/>
        <label>2</label>
        <note>catalytic</note>
    </ligand>
</feature>
<dbReference type="GO" id="GO:0042781">
    <property type="term" value="F:3'-tRNA processing endoribonuclease activity"/>
    <property type="evidence" value="ECO:0007669"/>
    <property type="project" value="UniProtKB-EC"/>
</dbReference>
<feature type="active site" description="Proton acceptor" evidence="8">
    <location>
        <position position="65"/>
    </location>
</feature>
<keyword evidence="2 8" id="KW-0819">tRNA processing</keyword>
<comment type="function">
    <text evidence="8">Zinc phosphodiesterase, which displays some tRNA 3'-processing endonuclease activity. Probably involved in tRNA maturation, by removing a 3'-trailer from precursor tRNA.</text>
</comment>
<feature type="domain" description="Metallo-beta-lactamase" evidence="9">
    <location>
        <begin position="198"/>
        <end position="267"/>
    </location>
</feature>
<gene>
    <name evidence="8" type="primary">rnz</name>
    <name evidence="10" type="ORF">ACKQTC_04895</name>
</gene>
<evidence type="ECO:0000256" key="1">
    <source>
        <dbReference type="ARBA" id="ARBA00011738"/>
    </source>
</evidence>
<dbReference type="CDD" id="cd07717">
    <property type="entry name" value="RNaseZ_ZiPD-like_MBL-fold"/>
    <property type="match status" value="1"/>
</dbReference>
<comment type="catalytic activity">
    <reaction evidence="8">
        <text>Endonucleolytic cleavage of RNA, removing extra 3' nucleotides from tRNA precursor, generating 3' termini of tRNAs. A 3'-hydroxy group is left at the tRNA terminus and a 5'-phosphoryl group is left at the trailer molecule.</text>
        <dbReference type="EC" id="3.1.26.11"/>
    </reaction>
</comment>
<evidence type="ECO:0000259" key="9">
    <source>
        <dbReference type="Pfam" id="PF12706"/>
    </source>
</evidence>
<keyword evidence="4 8" id="KW-0479">Metal-binding</keyword>